<dbReference type="InterPro" id="IPR036390">
    <property type="entry name" value="WH_DNA-bd_sf"/>
</dbReference>
<dbReference type="Pfam" id="PF01638">
    <property type="entry name" value="HxlR"/>
    <property type="match status" value="1"/>
</dbReference>
<dbReference type="STRING" id="748727.CLJU_c14890"/>
<dbReference type="EMBL" id="CP001666">
    <property type="protein sequence ID" value="ADK14557.1"/>
    <property type="molecule type" value="Genomic_DNA"/>
</dbReference>
<feature type="domain" description="HTH hxlR-type" evidence="4">
    <location>
        <begin position="17"/>
        <end position="115"/>
    </location>
</feature>
<dbReference type="InterPro" id="IPR002577">
    <property type="entry name" value="HTH_HxlR"/>
</dbReference>
<evidence type="ECO:0000313" key="8">
    <source>
        <dbReference type="Proteomes" id="UP000077020"/>
    </source>
</evidence>
<dbReference type="KEGG" id="clj:CLJU_c14890"/>
<dbReference type="Proteomes" id="UP000001656">
    <property type="component" value="Chromosome"/>
</dbReference>
<dbReference type="PROSITE" id="PS51118">
    <property type="entry name" value="HTH_HXLR"/>
    <property type="match status" value="1"/>
</dbReference>
<dbReference type="Proteomes" id="UP000077020">
    <property type="component" value="Unassembled WGS sequence"/>
</dbReference>
<keyword evidence="3" id="KW-0804">Transcription</keyword>
<keyword evidence="2" id="KW-0238">DNA-binding</keyword>
<reference evidence="5 7" key="2">
    <citation type="journal article" date="2010" name="Proc. Natl. Acad. Sci. U.S.A.">
        <title>Clostridium ljungdahlii represents a microbial production platform based on syngas.</title>
        <authorList>
            <person name="Kopke M."/>
            <person name="Held C."/>
            <person name="Hujer S."/>
            <person name="Liesegang H."/>
            <person name="Wiezer A."/>
            <person name="Wollherr A."/>
            <person name="Ehrenreich A."/>
            <person name="Liebl W."/>
            <person name="Gottschalk G."/>
            <person name="Durre P."/>
        </authorList>
    </citation>
    <scope>NUCLEOTIDE SEQUENCE [LARGE SCALE GENOMIC DNA]</scope>
    <source>
        <strain evidence="7">ATCC 55383 / DSM 13528 / PETC</strain>
        <strain evidence="5">DSM 13528</strain>
    </source>
</reference>
<dbReference type="eggNOG" id="COG1733">
    <property type="taxonomic scope" value="Bacteria"/>
</dbReference>
<dbReference type="CDD" id="cd00090">
    <property type="entry name" value="HTH_ARSR"/>
    <property type="match status" value="1"/>
</dbReference>
<evidence type="ECO:0000313" key="7">
    <source>
        <dbReference type="Proteomes" id="UP000001656"/>
    </source>
</evidence>
<evidence type="ECO:0000256" key="3">
    <source>
        <dbReference type="ARBA" id="ARBA00023163"/>
    </source>
</evidence>
<dbReference type="InterPro" id="IPR011991">
    <property type="entry name" value="ArsR-like_HTH"/>
</dbReference>
<evidence type="ECO:0000313" key="6">
    <source>
        <dbReference type="EMBL" id="OAA88026.1"/>
    </source>
</evidence>
<evidence type="ECO:0000313" key="5">
    <source>
        <dbReference type="EMBL" id="ADK14557.1"/>
    </source>
</evidence>
<evidence type="ECO:0000256" key="1">
    <source>
        <dbReference type="ARBA" id="ARBA00023015"/>
    </source>
</evidence>
<gene>
    <name evidence="6" type="primary">hxlR</name>
    <name evidence="5" type="ordered locus">CLJU_c14890</name>
    <name evidence="6" type="ORF">WX45_02893</name>
</gene>
<sequence length="122" mass="13835">MDDNNCIMIHNGIPYKCSISLALSVIGGKWKPLILWHLKDKVLRFGELKRSLDNITQKILTQQLRELESDGLINRHIYTQIPPKVEYSLTEKGNTVVPILEIISKWGAGYCSSLSVNNSKKL</sequence>
<evidence type="ECO:0000256" key="2">
    <source>
        <dbReference type="ARBA" id="ARBA00023125"/>
    </source>
</evidence>
<reference evidence="5" key="1">
    <citation type="submission" date="2009-07" db="EMBL/GenBank/DDBJ databases">
        <authorList>
            <person name="Koepke M."/>
            <person name="Hujer S."/>
            <person name="Held C."/>
            <person name="Wiezer A."/>
            <person name="Liesegang H."/>
            <person name="Ehrenreich A."/>
            <person name="Gottschalk G."/>
            <person name="Duerre P."/>
        </authorList>
    </citation>
    <scope>NUCLEOTIDE SEQUENCE</scope>
    <source>
        <strain evidence="5">DSM 13528</strain>
    </source>
</reference>
<dbReference type="RefSeq" id="WP_013238154.1">
    <property type="nucleotide sequence ID" value="NC_014328.1"/>
</dbReference>
<organism evidence="5 7">
    <name type="scientific">Clostridium ljungdahlii (strain ATCC 55383 / DSM 13528 / PETC)</name>
    <dbReference type="NCBI Taxonomy" id="748727"/>
    <lineage>
        <taxon>Bacteria</taxon>
        <taxon>Bacillati</taxon>
        <taxon>Bacillota</taxon>
        <taxon>Clostridia</taxon>
        <taxon>Eubacteriales</taxon>
        <taxon>Clostridiaceae</taxon>
        <taxon>Clostridium</taxon>
    </lineage>
</organism>
<dbReference type="Gene3D" id="1.10.10.10">
    <property type="entry name" value="Winged helix-like DNA-binding domain superfamily/Winged helix DNA-binding domain"/>
    <property type="match status" value="1"/>
</dbReference>
<protein>
    <submittedName>
        <fullName evidence="6">HTH-type transcriptional activator HxlR</fullName>
    </submittedName>
    <submittedName>
        <fullName evidence="5">Predicted transcriptional regulator</fullName>
    </submittedName>
</protein>
<dbReference type="PANTHER" id="PTHR33204:SF29">
    <property type="entry name" value="TRANSCRIPTIONAL REGULATOR"/>
    <property type="match status" value="1"/>
</dbReference>
<evidence type="ECO:0000259" key="4">
    <source>
        <dbReference type="PROSITE" id="PS51118"/>
    </source>
</evidence>
<dbReference type="EMBL" id="LITS01000006">
    <property type="protein sequence ID" value="OAA88026.1"/>
    <property type="molecule type" value="Genomic_DNA"/>
</dbReference>
<dbReference type="InterPro" id="IPR036388">
    <property type="entry name" value="WH-like_DNA-bd_sf"/>
</dbReference>
<dbReference type="AlphaFoldDB" id="D8GSY7"/>
<accession>D8GSY7</accession>
<keyword evidence="8" id="KW-1185">Reference proteome</keyword>
<dbReference type="SUPFAM" id="SSF46785">
    <property type="entry name" value="Winged helix' DNA-binding domain"/>
    <property type="match status" value="1"/>
</dbReference>
<reference evidence="6 8" key="3">
    <citation type="journal article" date="2016" name="Biotechnol. Bioeng.">
        <title>Traits of selected Clostridium strains for syngas fermentation to ethanol.</title>
        <authorList>
            <person name="Martin M.E."/>
            <person name="Richter H."/>
            <person name="Saha S."/>
            <person name="Angenent L.T."/>
        </authorList>
    </citation>
    <scope>NUCLEOTIDE SEQUENCE [LARGE SCALE GENOMIC DNA]</scope>
    <source>
        <strain evidence="6 8">PETC</strain>
    </source>
</reference>
<name>D8GSY7_CLOLD</name>
<dbReference type="HOGENOM" id="CLU_111585_5_1_9"/>
<dbReference type="PANTHER" id="PTHR33204">
    <property type="entry name" value="TRANSCRIPTIONAL REGULATOR, MARR FAMILY"/>
    <property type="match status" value="1"/>
</dbReference>
<dbReference type="PATRIC" id="fig|748727.19.peg.2935"/>
<dbReference type="GO" id="GO:0003677">
    <property type="term" value="F:DNA binding"/>
    <property type="evidence" value="ECO:0007669"/>
    <property type="project" value="UniProtKB-KW"/>
</dbReference>
<keyword evidence="1" id="KW-0805">Transcription regulation</keyword>
<proteinExistence type="predicted"/>